<dbReference type="AlphaFoldDB" id="U2YI33"/>
<reference evidence="1 2" key="1">
    <citation type="submission" date="2013-09" db="EMBL/GenBank/DDBJ databases">
        <title>Whole genome shotgun sequence of Novosphingobium tardaugens NBRC 16725.</title>
        <authorList>
            <person name="Isaki S."/>
            <person name="Hosoyama A."/>
            <person name="Tsuchikane K."/>
            <person name="Katsumata H."/>
            <person name="Ando Y."/>
            <person name="Yamazaki S."/>
            <person name="Fujita N."/>
        </authorList>
    </citation>
    <scope>NUCLEOTIDE SEQUENCE [LARGE SCALE GENOMIC DNA]</scope>
    <source>
        <strain evidence="1 2">NBRC 16725</strain>
    </source>
</reference>
<dbReference type="OrthoDB" id="10019947at2"/>
<dbReference type="Proteomes" id="UP000016568">
    <property type="component" value="Unassembled WGS sequence"/>
</dbReference>
<accession>U2YI33</accession>
<protein>
    <submittedName>
        <fullName evidence="1">Uncharacterized protein</fullName>
    </submittedName>
</protein>
<comment type="caution">
    <text evidence="1">The sequence shown here is derived from an EMBL/GenBank/DDBJ whole genome shotgun (WGS) entry which is preliminary data.</text>
</comment>
<evidence type="ECO:0000313" key="2">
    <source>
        <dbReference type="Proteomes" id="UP000016568"/>
    </source>
</evidence>
<name>U2YI33_9SPHN</name>
<sequence length="556" mass="61788">MALTPLTVPRRNVVPLYFDVTGDIPEATGAAAVNYSLNAPYPAIVMSGADGDEADQYKVWYINNDGERFGAYYDELNDSTDFGGTRGMLSRDKTKITLTNYNFWPSRVFYKDLDVSIDTYGLNVPRLPSDEGFYFDSGEFGVGGGGNVFLPVYNIGGVKDLDGHQTQDPVTGHYYLRGKDWSKYKAFEKPEGFGGNYMQFVTLSDDDFNYSFVGHETVSETGNTVYMSKWTAVAGGDPFSYTNYSIQLDDDADDAVFQAAADYASGMEYRMRGNYEVFWFGIDVEEYPLTQVTVFVFAKDFSWYDRLDITANGDLDFGTYWQTIEGKHMLVGTRSDSTAQAYQFASNDPGPEPSLGEPKIQVWSYTLDGHDNYVLHCGQLATLVYDTHSQEWYNWGSGNSTIWRARTGCNWLAGRKFSEDWSGVIAGDSENGTLYFLSPDDDYDDDSDEGAATPRSFTRQVTGQIVVRPGYASRPCFGVQLLGSIGSVSDNLTVNLSVSDDRGFNYDDMGSLSVSPGDYSARLNWLSLGSMDAPGRLFRITDTGALKRIDALEMDD</sequence>
<dbReference type="RefSeq" id="WP_021688599.1">
    <property type="nucleotide sequence ID" value="NZ_BASZ01000001.1"/>
</dbReference>
<dbReference type="KEGG" id="ntd:EGO55_14820"/>
<gene>
    <name evidence="1" type="ORF">NT2_01_04650</name>
</gene>
<keyword evidence="2" id="KW-1185">Reference proteome</keyword>
<evidence type="ECO:0000313" key="1">
    <source>
        <dbReference type="EMBL" id="GAD47692.1"/>
    </source>
</evidence>
<proteinExistence type="predicted"/>
<organism evidence="1 2">
    <name type="scientific">Caenibius tardaugens NBRC 16725</name>
    <dbReference type="NCBI Taxonomy" id="1219035"/>
    <lineage>
        <taxon>Bacteria</taxon>
        <taxon>Pseudomonadati</taxon>
        <taxon>Pseudomonadota</taxon>
        <taxon>Alphaproteobacteria</taxon>
        <taxon>Sphingomonadales</taxon>
        <taxon>Erythrobacteraceae</taxon>
        <taxon>Caenibius</taxon>
    </lineage>
</organism>
<dbReference type="EMBL" id="BASZ01000001">
    <property type="protein sequence ID" value="GAD47692.1"/>
    <property type="molecule type" value="Genomic_DNA"/>
</dbReference>